<proteinExistence type="predicted"/>
<dbReference type="PANTHER" id="PTHR11802">
    <property type="entry name" value="SERINE PROTEASE FAMILY S10 SERINE CARBOXYPEPTIDASE"/>
    <property type="match status" value="1"/>
</dbReference>
<dbReference type="InterPro" id="IPR001563">
    <property type="entry name" value="Peptidase_S10"/>
</dbReference>
<evidence type="ECO:0000256" key="1">
    <source>
        <dbReference type="ARBA" id="ARBA00022645"/>
    </source>
</evidence>
<dbReference type="PANTHER" id="PTHR11802:SF3">
    <property type="entry name" value="RETINOID-INDUCIBLE SERINE CARBOXYPEPTIDASE"/>
    <property type="match status" value="1"/>
</dbReference>
<evidence type="ECO:0000256" key="2">
    <source>
        <dbReference type="ARBA" id="ARBA00022670"/>
    </source>
</evidence>
<keyword evidence="4" id="KW-0378">Hydrolase</keyword>
<feature type="transmembrane region" description="Helical" evidence="7">
    <location>
        <begin position="38"/>
        <end position="59"/>
    </location>
</feature>
<feature type="region of interest" description="Disordered" evidence="6">
    <location>
        <begin position="67"/>
        <end position="93"/>
    </location>
</feature>
<dbReference type="EMBL" id="BJMV01000015">
    <property type="protein sequence ID" value="GEB86503.1"/>
    <property type="molecule type" value="Genomic_DNA"/>
</dbReference>
<dbReference type="RefSeq" id="WP_242008950.1">
    <property type="nucleotide sequence ID" value="NZ_BAPL01000009.1"/>
</dbReference>
<dbReference type="SUPFAM" id="SSF53474">
    <property type="entry name" value="alpha/beta-Hydrolases"/>
    <property type="match status" value="1"/>
</dbReference>
<dbReference type="Pfam" id="PF00450">
    <property type="entry name" value="Peptidase_S10"/>
    <property type="match status" value="1"/>
</dbReference>
<reference evidence="8 9" key="1">
    <citation type="submission" date="2019-06" db="EMBL/GenBank/DDBJ databases">
        <title>Whole genome shotgun sequence of Acetobacter peroxydans NBRC 13755.</title>
        <authorList>
            <person name="Hosoyama A."/>
            <person name="Uohara A."/>
            <person name="Ohji S."/>
            <person name="Ichikawa N."/>
        </authorList>
    </citation>
    <scope>NUCLEOTIDE SEQUENCE [LARGE SCALE GENOMIC DNA]</scope>
    <source>
        <strain evidence="8 9">NBRC 13755</strain>
    </source>
</reference>
<dbReference type="AlphaFoldDB" id="A0A4Y3TXH8"/>
<organism evidence="8 9">
    <name type="scientific">Acetobacter peroxydans</name>
    <dbReference type="NCBI Taxonomy" id="104098"/>
    <lineage>
        <taxon>Bacteria</taxon>
        <taxon>Pseudomonadati</taxon>
        <taxon>Pseudomonadota</taxon>
        <taxon>Alphaproteobacteria</taxon>
        <taxon>Acetobacterales</taxon>
        <taxon>Acetobacteraceae</taxon>
        <taxon>Acetobacter</taxon>
    </lineage>
</organism>
<keyword evidence="9" id="KW-1185">Reference proteome</keyword>
<dbReference type="GO" id="GO:0004185">
    <property type="term" value="F:serine-type carboxypeptidase activity"/>
    <property type="evidence" value="ECO:0007669"/>
    <property type="project" value="InterPro"/>
</dbReference>
<keyword evidence="7" id="KW-1133">Transmembrane helix</keyword>
<evidence type="ECO:0000256" key="5">
    <source>
        <dbReference type="ARBA" id="ARBA00023180"/>
    </source>
</evidence>
<dbReference type="PROSITE" id="PS00131">
    <property type="entry name" value="CARBOXYPEPT_SER_SER"/>
    <property type="match status" value="1"/>
</dbReference>
<keyword evidence="2" id="KW-0645">Protease</keyword>
<dbReference type="Proteomes" id="UP000317730">
    <property type="component" value="Unassembled WGS sequence"/>
</dbReference>
<sequence length="561" mass="59776">MTHPAPTPEHTSTHTAPQAPRPAWGSTARPRSMRVRPLVAAALLLCGTALQVGGAWGGLARQAWAGPSPAPLPTAPSTPSASTSQHDSAAKSGADSFTNAAALLPADAITHHTGQFDGHKIAYTAHAGTLTLRDDSGKPTARVFYTAYTQDDAAPDRRPVAYFFNGGPGAATAYLHLGAAGPEILAFPAGNPVDGASAKLQPNADSWLAAADLVFIDAPGTGWSTPTDPAHAAETFYTVKKDASAFAKAIQLWASTNGRLEAPRYLVGESYGGLRAIEVADALAQEQNFLVNGIVMISPALDMTLLDTANDTLAQAFVLPSLEMASLALQHKLTPENAASHLENAYAYALGPYASTLIAAPPEGEARSDFYDSVTAHTGLPRDVVERERGRIQPEAHDVRSRAGRLYSLYDATLSIADPFPEGVDNSASPDPALDGFTRAYGSAMQHYAATTLNFRTPLSYDLLNLKVNAAWDYRNGQEPLVRPIPTLRRLLALNPTLRVFIANGYYDLVCPYASSRWVAEQMPVGRNRIGLHVYAGGHMLYTRADSRTALSRDVRAFLTP</sequence>
<keyword evidence="3" id="KW-0732">Signal</keyword>
<dbReference type="GO" id="GO:0006508">
    <property type="term" value="P:proteolysis"/>
    <property type="evidence" value="ECO:0007669"/>
    <property type="project" value="UniProtKB-KW"/>
</dbReference>
<dbReference type="InterPro" id="IPR029058">
    <property type="entry name" value="AB_hydrolase_fold"/>
</dbReference>
<dbReference type="InterPro" id="IPR018202">
    <property type="entry name" value="Ser_caboxypep_ser_AS"/>
</dbReference>
<dbReference type="Gene3D" id="3.40.50.1820">
    <property type="entry name" value="alpha/beta hydrolase"/>
    <property type="match status" value="1"/>
</dbReference>
<evidence type="ECO:0000256" key="7">
    <source>
        <dbReference type="SAM" id="Phobius"/>
    </source>
</evidence>
<keyword evidence="1" id="KW-0121">Carboxypeptidase</keyword>
<gene>
    <name evidence="8" type="ORF">APE01nite_23000</name>
</gene>
<keyword evidence="7" id="KW-0812">Transmembrane</keyword>
<accession>A0A4Y3TXH8</accession>
<name>A0A4Y3TXH8_9PROT</name>
<evidence type="ECO:0000313" key="8">
    <source>
        <dbReference type="EMBL" id="GEB86503.1"/>
    </source>
</evidence>
<keyword evidence="5" id="KW-0325">Glycoprotein</keyword>
<evidence type="ECO:0000256" key="6">
    <source>
        <dbReference type="SAM" id="MobiDB-lite"/>
    </source>
</evidence>
<keyword evidence="7" id="KW-0472">Membrane</keyword>
<comment type="caution">
    <text evidence="8">The sequence shown here is derived from an EMBL/GenBank/DDBJ whole genome shotgun (WGS) entry which is preliminary data.</text>
</comment>
<evidence type="ECO:0000256" key="4">
    <source>
        <dbReference type="ARBA" id="ARBA00022801"/>
    </source>
</evidence>
<evidence type="ECO:0000313" key="9">
    <source>
        <dbReference type="Proteomes" id="UP000317730"/>
    </source>
</evidence>
<protein>
    <submittedName>
        <fullName evidence="8">Peptidase S10</fullName>
    </submittedName>
</protein>
<evidence type="ECO:0000256" key="3">
    <source>
        <dbReference type="ARBA" id="ARBA00022729"/>
    </source>
</evidence>
<feature type="region of interest" description="Disordered" evidence="6">
    <location>
        <begin position="1"/>
        <end position="30"/>
    </location>
</feature>